<evidence type="ECO:0000256" key="4">
    <source>
        <dbReference type="ARBA" id="ARBA00022692"/>
    </source>
</evidence>
<dbReference type="InterPro" id="IPR023395">
    <property type="entry name" value="MCP_dom_sf"/>
</dbReference>
<feature type="repeat" description="Solcar" evidence="12">
    <location>
        <begin position="454"/>
        <end position="566"/>
    </location>
</feature>
<protein>
    <submittedName>
        <fullName evidence="14">Calcium-binding mitochondrial carrier protein</fullName>
    </submittedName>
</protein>
<dbReference type="SMART" id="SM00054">
    <property type="entry name" value="EFh"/>
    <property type="match status" value="3"/>
</dbReference>
<dbReference type="GO" id="GO:0043490">
    <property type="term" value="P:malate-aspartate shuttle"/>
    <property type="evidence" value="ECO:0007669"/>
    <property type="project" value="TreeGrafter"/>
</dbReference>
<dbReference type="GO" id="GO:0005313">
    <property type="term" value="F:L-glutamate transmembrane transporter activity"/>
    <property type="evidence" value="ECO:0007669"/>
    <property type="project" value="TreeGrafter"/>
</dbReference>
<dbReference type="OrthoDB" id="2161at2759"/>
<keyword evidence="3" id="KW-0813">Transport</keyword>
<comment type="subcellular location">
    <subcellularLocation>
        <location evidence="1">Mitochondrion inner membrane</location>
        <topology evidence="1">Multi-pass membrane protein</topology>
    </subcellularLocation>
</comment>
<evidence type="ECO:0000256" key="7">
    <source>
        <dbReference type="ARBA" id="ARBA00022837"/>
    </source>
</evidence>
<feature type="repeat" description="Solcar" evidence="12">
    <location>
        <begin position="576"/>
        <end position="664"/>
    </location>
</feature>
<dbReference type="GO" id="GO:0015183">
    <property type="term" value="F:L-aspartate transmembrane transporter activity"/>
    <property type="evidence" value="ECO:0007669"/>
    <property type="project" value="TreeGrafter"/>
</dbReference>
<evidence type="ECO:0000256" key="6">
    <source>
        <dbReference type="ARBA" id="ARBA00022792"/>
    </source>
</evidence>
<feature type="domain" description="EF-hand" evidence="13">
    <location>
        <begin position="158"/>
        <end position="193"/>
    </location>
</feature>
<dbReference type="EMBL" id="LSSN01000862">
    <property type="protein sequence ID" value="OMJ22008.1"/>
    <property type="molecule type" value="Genomic_DNA"/>
</dbReference>
<evidence type="ECO:0000256" key="11">
    <source>
        <dbReference type="ARBA" id="ARBA00038674"/>
    </source>
</evidence>
<dbReference type="STRING" id="133412.A0A1R1X5F6"/>
<keyword evidence="6" id="KW-0999">Mitochondrion inner membrane</keyword>
<dbReference type="InterPro" id="IPR002048">
    <property type="entry name" value="EF_hand_dom"/>
</dbReference>
<comment type="subunit">
    <text evidence="11">Homodimer (via N-terminus).</text>
</comment>
<proteinExistence type="inferred from homology"/>
<dbReference type="InterPro" id="IPR002067">
    <property type="entry name" value="MCP"/>
</dbReference>
<dbReference type="SUPFAM" id="SSF47473">
    <property type="entry name" value="EF-hand"/>
    <property type="match status" value="2"/>
</dbReference>
<sequence>MQMAPKYIIDSKAVFEQNSVLDPASNSKYMTFEGFQQTFKFSPQAKKLNSLLPILFDIADKDNSGKLSEQHYLDFQTTLLKASSPFDLCCRFFDKNNNGSISLQDFKTKATTYFKIFDPIFSQPKQPNQSNTNEQWKRYYQAKDSLTYPEFSQLLADYQREAANHFFSKYDPAQNGFISFNDFQAILDTLSLVDFNTSSLKKLNISGIADTVSYPEYCATIKVFERIGAISVISKNALAHSKDINNQFISTTEFAKYAQEAGYSAHFSPLELEIIFALAAGNYSSPNSDSSSSPDQPSFWEQYNHSKIPLASLQKFADVYNLGIFNIFDSSSLNPDADSDKHDAEIKHSFVHDALYQVYNFVVGAVAGGIGATAVYPIDLVKTRMQNQRTSVVGQALYKNGIDCFRKVIANEGFLGLYRGLGPQLIGVAPEKAIKLTVNDYIRKKLTDPNTGKISKLSEVIAGSSAGMCQVIFTNPLEIVKIQLQVQGELIKASNITTARLAGSAATASATSSAASSAQPIVRMGAVAIVKELGLLGLYKGVGACLLRDIPFSAIYFPAYASLKRDVFLETPNKELKMHELLLAGAIAGIPAAYITTPADVIKTRLQVKPREGQIAYKGIMDAFRRILSEEGPKAFFKGGIPRILRSSPQFGVTLLCYELFHKHLPFPSEKIDAKFQHLDSASGKSSASSSTPAKSLGLMQAESTLHLMNKYDYKFGSLPKSQSHQLP</sequence>
<comment type="similarity">
    <text evidence="2">Belongs to the mitochondrial carrier (TC 2.A.29) family.</text>
</comment>
<evidence type="ECO:0000313" key="15">
    <source>
        <dbReference type="EMBL" id="OMJ22008.1"/>
    </source>
</evidence>
<dbReference type="PROSITE" id="PS00018">
    <property type="entry name" value="EF_HAND_1"/>
    <property type="match status" value="1"/>
</dbReference>
<evidence type="ECO:0000313" key="16">
    <source>
        <dbReference type="Proteomes" id="UP000187283"/>
    </source>
</evidence>
<dbReference type="EMBL" id="LSSN01005288">
    <property type="protein sequence ID" value="OMJ09852.1"/>
    <property type="molecule type" value="Genomic_DNA"/>
</dbReference>
<evidence type="ECO:0000256" key="10">
    <source>
        <dbReference type="ARBA" id="ARBA00023136"/>
    </source>
</evidence>
<keyword evidence="16" id="KW-1185">Reference proteome</keyword>
<evidence type="ECO:0000256" key="2">
    <source>
        <dbReference type="ARBA" id="ARBA00006375"/>
    </source>
</evidence>
<dbReference type="InterPro" id="IPR011992">
    <property type="entry name" value="EF-hand-dom_pair"/>
</dbReference>
<dbReference type="PROSITE" id="PS50920">
    <property type="entry name" value="SOLCAR"/>
    <property type="match status" value="3"/>
</dbReference>
<dbReference type="Gene3D" id="1.10.238.10">
    <property type="entry name" value="EF-hand"/>
    <property type="match status" value="1"/>
</dbReference>
<accession>A0A1R1X5F6</accession>
<evidence type="ECO:0000256" key="1">
    <source>
        <dbReference type="ARBA" id="ARBA00004448"/>
    </source>
</evidence>
<dbReference type="InterPro" id="IPR018247">
    <property type="entry name" value="EF_Hand_1_Ca_BS"/>
</dbReference>
<evidence type="ECO:0000256" key="3">
    <source>
        <dbReference type="ARBA" id="ARBA00022448"/>
    </source>
</evidence>
<keyword evidence="10 12" id="KW-0472">Membrane</keyword>
<dbReference type="GO" id="GO:0005509">
    <property type="term" value="F:calcium ion binding"/>
    <property type="evidence" value="ECO:0007669"/>
    <property type="project" value="InterPro"/>
</dbReference>
<dbReference type="PANTHER" id="PTHR45678:SF9">
    <property type="entry name" value="CALCIUM-BINDING MITOCHONDRIAL CARRIER PROTEIN ARALAR1"/>
    <property type="match status" value="1"/>
</dbReference>
<dbReference type="Pfam" id="PF00153">
    <property type="entry name" value="Mito_carr"/>
    <property type="match status" value="3"/>
</dbReference>
<evidence type="ECO:0000256" key="12">
    <source>
        <dbReference type="PROSITE-ProRule" id="PRU00282"/>
    </source>
</evidence>
<keyword evidence="9" id="KW-0496">Mitochondrion</keyword>
<dbReference type="PRINTS" id="PR00926">
    <property type="entry name" value="MITOCARRIER"/>
</dbReference>
<dbReference type="PROSITE" id="PS50222">
    <property type="entry name" value="EF_HAND_2"/>
    <property type="match status" value="1"/>
</dbReference>
<evidence type="ECO:0000256" key="5">
    <source>
        <dbReference type="ARBA" id="ARBA00022737"/>
    </source>
</evidence>
<dbReference type="InterPro" id="IPR051028">
    <property type="entry name" value="Mito_Solute_Carrier"/>
</dbReference>
<name>A0A1R1X5F6_9FUNG</name>
<organism evidence="14 16">
    <name type="scientific">Smittium culicis</name>
    <dbReference type="NCBI Taxonomy" id="133412"/>
    <lineage>
        <taxon>Eukaryota</taxon>
        <taxon>Fungi</taxon>
        <taxon>Fungi incertae sedis</taxon>
        <taxon>Zoopagomycota</taxon>
        <taxon>Kickxellomycotina</taxon>
        <taxon>Harpellomycetes</taxon>
        <taxon>Harpellales</taxon>
        <taxon>Legeriomycetaceae</taxon>
        <taxon>Smittium</taxon>
    </lineage>
</organism>
<keyword evidence="7" id="KW-0106">Calcium</keyword>
<keyword evidence="8" id="KW-1133">Transmembrane helix</keyword>
<keyword evidence="5" id="KW-0677">Repeat</keyword>
<evidence type="ECO:0000259" key="13">
    <source>
        <dbReference type="PROSITE" id="PS50222"/>
    </source>
</evidence>
<dbReference type="FunFam" id="1.50.40.10:FF:000147">
    <property type="entry name" value="Solute carrier family 25 (Mitochondrial aspartate/glutamate transporter), member 12/13"/>
    <property type="match status" value="1"/>
</dbReference>
<dbReference type="Gene3D" id="1.50.40.10">
    <property type="entry name" value="Mitochondrial carrier domain"/>
    <property type="match status" value="1"/>
</dbReference>
<dbReference type="InterPro" id="IPR018108">
    <property type="entry name" value="MCP_transmembrane"/>
</dbReference>
<keyword evidence="4 12" id="KW-0812">Transmembrane</keyword>
<feature type="repeat" description="Solcar" evidence="12">
    <location>
        <begin position="355"/>
        <end position="445"/>
    </location>
</feature>
<dbReference type="Proteomes" id="UP000187283">
    <property type="component" value="Unassembled WGS sequence"/>
</dbReference>
<reference evidence="14 16" key="1">
    <citation type="submission" date="2017-01" db="EMBL/GenBank/DDBJ databases">
        <authorList>
            <person name="Mah S.A."/>
            <person name="Swanson W.J."/>
            <person name="Moy G.W."/>
            <person name="Vacquier V.D."/>
        </authorList>
    </citation>
    <scope>NUCLEOTIDE SEQUENCE [LARGE SCALE GENOMIC DNA]</scope>
    <source>
        <strain evidence="14 16">GSMNP</strain>
    </source>
</reference>
<dbReference type="SUPFAM" id="SSF103506">
    <property type="entry name" value="Mitochondrial carrier"/>
    <property type="match status" value="1"/>
</dbReference>
<evidence type="ECO:0000256" key="9">
    <source>
        <dbReference type="ARBA" id="ARBA00023128"/>
    </source>
</evidence>
<gene>
    <name evidence="14" type="ORF">AYI70_g10691</name>
    <name evidence="15" type="ORF">AYI70_g3135</name>
</gene>
<dbReference type="PANTHER" id="PTHR45678">
    <property type="entry name" value="MITOCHONDRIAL 2-OXODICARBOXYLATE CARRIER 1-RELATED"/>
    <property type="match status" value="1"/>
</dbReference>
<comment type="caution">
    <text evidence="14">The sequence shown here is derived from an EMBL/GenBank/DDBJ whole genome shotgun (WGS) entry which is preliminary data.</text>
</comment>
<evidence type="ECO:0000313" key="14">
    <source>
        <dbReference type="EMBL" id="OMJ09852.1"/>
    </source>
</evidence>
<dbReference type="GO" id="GO:0005743">
    <property type="term" value="C:mitochondrial inner membrane"/>
    <property type="evidence" value="ECO:0007669"/>
    <property type="project" value="UniProtKB-SubCell"/>
</dbReference>
<dbReference type="AlphaFoldDB" id="A0A1R1X5F6"/>
<evidence type="ECO:0000256" key="8">
    <source>
        <dbReference type="ARBA" id="ARBA00022989"/>
    </source>
</evidence>